<dbReference type="AlphaFoldDB" id="A0AAV5C6Q7"/>
<evidence type="ECO:0000313" key="2">
    <source>
        <dbReference type="EMBL" id="GJM93813.1"/>
    </source>
</evidence>
<evidence type="ECO:0000313" key="3">
    <source>
        <dbReference type="Proteomes" id="UP001054889"/>
    </source>
</evidence>
<protein>
    <submittedName>
        <fullName evidence="2">Uncharacterized protein</fullName>
    </submittedName>
</protein>
<organism evidence="2 3">
    <name type="scientific">Eleusine coracana subsp. coracana</name>
    <dbReference type="NCBI Taxonomy" id="191504"/>
    <lineage>
        <taxon>Eukaryota</taxon>
        <taxon>Viridiplantae</taxon>
        <taxon>Streptophyta</taxon>
        <taxon>Embryophyta</taxon>
        <taxon>Tracheophyta</taxon>
        <taxon>Spermatophyta</taxon>
        <taxon>Magnoliopsida</taxon>
        <taxon>Liliopsida</taxon>
        <taxon>Poales</taxon>
        <taxon>Poaceae</taxon>
        <taxon>PACMAD clade</taxon>
        <taxon>Chloridoideae</taxon>
        <taxon>Cynodonteae</taxon>
        <taxon>Eleusininae</taxon>
        <taxon>Eleusine</taxon>
    </lineage>
</organism>
<proteinExistence type="predicted"/>
<dbReference type="EMBL" id="BQKI01000004">
    <property type="protein sequence ID" value="GJM93813.1"/>
    <property type="molecule type" value="Genomic_DNA"/>
</dbReference>
<reference evidence="2" key="2">
    <citation type="submission" date="2021-12" db="EMBL/GenBank/DDBJ databases">
        <title>Resequencing data analysis of finger millet.</title>
        <authorList>
            <person name="Hatakeyama M."/>
            <person name="Aluri S."/>
            <person name="Balachadran M.T."/>
            <person name="Sivarajan S.R."/>
            <person name="Poveda L."/>
            <person name="Shimizu-Inatsugi R."/>
            <person name="Schlapbach R."/>
            <person name="Sreeman S.M."/>
            <person name="Shimizu K.K."/>
        </authorList>
    </citation>
    <scope>NUCLEOTIDE SEQUENCE</scope>
</reference>
<comment type="caution">
    <text evidence="2">The sequence shown here is derived from an EMBL/GenBank/DDBJ whole genome shotgun (WGS) entry which is preliminary data.</text>
</comment>
<dbReference type="Proteomes" id="UP001054889">
    <property type="component" value="Unassembled WGS sequence"/>
</dbReference>
<feature type="compositionally biased region" description="Basic and acidic residues" evidence="1">
    <location>
        <begin position="254"/>
        <end position="266"/>
    </location>
</feature>
<evidence type="ECO:0000256" key="1">
    <source>
        <dbReference type="SAM" id="MobiDB-lite"/>
    </source>
</evidence>
<feature type="region of interest" description="Disordered" evidence="1">
    <location>
        <begin position="170"/>
        <end position="266"/>
    </location>
</feature>
<name>A0AAV5C6Q7_ELECO</name>
<feature type="compositionally biased region" description="Acidic residues" evidence="1">
    <location>
        <begin position="212"/>
        <end position="224"/>
    </location>
</feature>
<feature type="compositionally biased region" description="Acidic residues" evidence="1">
    <location>
        <begin position="232"/>
        <end position="253"/>
    </location>
</feature>
<gene>
    <name evidence="2" type="primary">ga10402</name>
    <name evidence="2" type="ORF">PR202_ga10402</name>
</gene>
<accession>A0AAV5C6Q7</accession>
<keyword evidence="3" id="KW-1185">Reference proteome</keyword>
<sequence>MSSASWSLLLGDDAVVAGEHHVLVAACESRALEPERLAEPPLHPVGHLGACLPSRARQLQRHGAQELDPVRRHRVGEEHDGVEALVPARRRAVQRRHLRVQRHGLHVVGELREQRAEPQKVRLPARGALGAHRQVAPGQHAGHGLGVAGAVARQPHRLDGRDHLREAAEAVGHGGDGALQRRRQHDGVHQRAVRAHVQHVLPPQRRFRAEAGDAEADAEEGAGDEVERVREDDADVDTDHGEDDAQREEEEEGERGGRGGEERQAPVVEDERLRVLVPRQLGALCALSAHHVHFLQQTNTNIGTLLKNFFNDEMFLYCNK</sequence>
<reference evidence="2" key="1">
    <citation type="journal article" date="2018" name="DNA Res.">
        <title>Multiple hybrid de novo genome assembly of finger millet, an orphan allotetraploid crop.</title>
        <authorList>
            <person name="Hatakeyama M."/>
            <person name="Aluri S."/>
            <person name="Balachadran M.T."/>
            <person name="Sivarajan S.R."/>
            <person name="Patrignani A."/>
            <person name="Gruter S."/>
            <person name="Poveda L."/>
            <person name="Shimizu-Inatsugi R."/>
            <person name="Baeten J."/>
            <person name="Francoijs K.J."/>
            <person name="Nataraja K.N."/>
            <person name="Reddy Y.A.N."/>
            <person name="Phadnis S."/>
            <person name="Ravikumar R.L."/>
            <person name="Schlapbach R."/>
            <person name="Sreeman S.M."/>
            <person name="Shimizu K.K."/>
        </authorList>
    </citation>
    <scope>NUCLEOTIDE SEQUENCE</scope>
</reference>